<sequence length="90" mass="9841">MEKEMTTNVKSYMEGIANQRTLYREGMALCDQLDNLLGRAAEGRSRIQTSLQTADGIYTAQDLVNADLLIGEVRTRLLGVSSGIDTLMGS</sequence>
<dbReference type="Proteomes" id="UP000630923">
    <property type="component" value="Unassembled WGS sequence"/>
</dbReference>
<proteinExistence type="predicted"/>
<protein>
    <submittedName>
        <fullName evidence="1">Uncharacterized protein</fullName>
    </submittedName>
</protein>
<name>A0A919AQA9_9PROT</name>
<organism evidence="1 2">
    <name type="scientific">Kordiimonas sediminis</name>
    <dbReference type="NCBI Taxonomy" id="1735581"/>
    <lineage>
        <taxon>Bacteria</taxon>
        <taxon>Pseudomonadati</taxon>
        <taxon>Pseudomonadota</taxon>
        <taxon>Alphaproteobacteria</taxon>
        <taxon>Kordiimonadales</taxon>
        <taxon>Kordiimonadaceae</taxon>
        <taxon>Kordiimonas</taxon>
    </lineage>
</organism>
<dbReference type="AlphaFoldDB" id="A0A919AQA9"/>
<reference evidence="1" key="2">
    <citation type="submission" date="2020-09" db="EMBL/GenBank/DDBJ databases">
        <authorList>
            <person name="Sun Q."/>
            <person name="Kim S."/>
        </authorList>
    </citation>
    <scope>NUCLEOTIDE SEQUENCE</scope>
    <source>
        <strain evidence="1">KCTC 42590</strain>
    </source>
</reference>
<comment type="caution">
    <text evidence="1">The sequence shown here is derived from an EMBL/GenBank/DDBJ whole genome shotgun (WGS) entry which is preliminary data.</text>
</comment>
<gene>
    <name evidence="1" type="ORF">GCM10017044_10840</name>
</gene>
<evidence type="ECO:0000313" key="2">
    <source>
        <dbReference type="Proteomes" id="UP000630923"/>
    </source>
</evidence>
<accession>A0A919AQA9</accession>
<dbReference type="EMBL" id="BNCI01000001">
    <property type="protein sequence ID" value="GHF18160.1"/>
    <property type="molecule type" value="Genomic_DNA"/>
</dbReference>
<evidence type="ECO:0000313" key="1">
    <source>
        <dbReference type="EMBL" id="GHF18160.1"/>
    </source>
</evidence>
<reference evidence="1" key="1">
    <citation type="journal article" date="2014" name="Int. J. Syst. Evol. Microbiol.">
        <title>Complete genome sequence of Corynebacterium casei LMG S-19264T (=DSM 44701T), isolated from a smear-ripened cheese.</title>
        <authorList>
            <consortium name="US DOE Joint Genome Institute (JGI-PGF)"/>
            <person name="Walter F."/>
            <person name="Albersmeier A."/>
            <person name="Kalinowski J."/>
            <person name="Ruckert C."/>
        </authorList>
    </citation>
    <scope>NUCLEOTIDE SEQUENCE</scope>
    <source>
        <strain evidence="1">KCTC 42590</strain>
    </source>
</reference>
<keyword evidence="2" id="KW-1185">Reference proteome</keyword>